<comment type="caution">
    <text evidence="1">The sequence shown here is derived from an EMBL/GenBank/DDBJ whole genome shotgun (WGS) entry which is preliminary data.</text>
</comment>
<dbReference type="InterPro" id="IPR043502">
    <property type="entry name" value="DNA/RNA_pol_sf"/>
</dbReference>
<name>A0A371H5B3_MUCPR</name>
<dbReference type="Proteomes" id="UP000257109">
    <property type="component" value="Unassembled WGS sequence"/>
</dbReference>
<dbReference type="EMBL" id="QJKJ01003524">
    <property type="protein sequence ID" value="RDX98024.1"/>
    <property type="molecule type" value="Genomic_DNA"/>
</dbReference>
<reference evidence="1" key="1">
    <citation type="submission" date="2018-05" db="EMBL/GenBank/DDBJ databases">
        <title>Draft genome of Mucuna pruriens seed.</title>
        <authorList>
            <person name="Nnadi N.E."/>
            <person name="Vos R."/>
            <person name="Hasami M.H."/>
            <person name="Devisetty U.K."/>
            <person name="Aguiy J.C."/>
        </authorList>
    </citation>
    <scope>NUCLEOTIDE SEQUENCE [LARGE SCALE GENOMIC DNA]</scope>
    <source>
        <strain evidence="1">JCA_2017</strain>
    </source>
</reference>
<feature type="non-terminal residue" evidence="1">
    <location>
        <position position="1"/>
    </location>
</feature>
<evidence type="ECO:0008006" key="3">
    <source>
        <dbReference type="Google" id="ProtNLM"/>
    </source>
</evidence>
<accession>A0A371H5B3</accession>
<keyword evidence="2" id="KW-1185">Reference proteome</keyword>
<gene>
    <name evidence="1" type="ORF">CR513_19119</name>
</gene>
<evidence type="ECO:0000313" key="2">
    <source>
        <dbReference type="Proteomes" id="UP000257109"/>
    </source>
</evidence>
<dbReference type="AlphaFoldDB" id="A0A371H5B3"/>
<organism evidence="1 2">
    <name type="scientific">Mucuna pruriens</name>
    <name type="common">Velvet bean</name>
    <name type="synonym">Dolichos pruriens</name>
    <dbReference type="NCBI Taxonomy" id="157652"/>
    <lineage>
        <taxon>Eukaryota</taxon>
        <taxon>Viridiplantae</taxon>
        <taxon>Streptophyta</taxon>
        <taxon>Embryophyta</taxon>
        <taxon>Tracheophyta</taxon>
        <taxon>Spermatophyta</taxon>
        <taxon>Magnoliopsida</taxon>
        <taxon>eudicotyledons</taxon>
        <taxon>Gunneridae</taxon>
        <taxon>Pentapetalae</taxon>
        <taxon>rosids</taxon>
        <taxon>fabids</taxon>
        <taxon>Fabales</taxon>
        <taxon>Fabaceae</taxon>
        <taxon>Papilionoideae</taxon>
        <taxon>50 kb inversion clade</taxon>
        <taxon>NPAAA clade</taxon>
        <taxon>indigoferoid/millettioid clade</taxon>
        <taxon>Phaseoleae</taxon>
        <taxon>Mucuna</taxon>
    </lineage>
</organism>
<sequence length="83" mass="9527">MRFYKKRAALSLILGSECAQAIEHARVGEIRSFIGLVCYYKRSSFLELKKKLRQALVLVLPNSSEPFMMYHDASNMGLEKVLM</sequence>
<proteinExistence type="predicted"/>
<evidence type="ECO:0000313" key="1">
    <source>
        <dbReference type="EMBL" id="RDX98024.1"/>
    </source>
</evidence>
<dbReference type="SUPFAM" id="SSF56672">
    <property type="entry name" value="DNA/RNA polymerases"/>
    <property type="match status" value="1"/>
</dbReference>
<protein>
    <recommendedName>
        <fullName evidence="3">Reverse transcriptase/retrotransposon-derived protein RNase H-like domain-containing protein</fullName>
    </recommendedName>
</protein>